<keyword evidence="3 11" id="KW-0698">rRNA processing</keyword>
<comment type="subcellular location">
    <subcellularLocation>
        <location evidence="11">Cytoplasm</location>
    </subcellularLocation>
</comment>
<keyword evidence="4 11" id="KW-0540">Nuclease</keyword>
<comment type="function">
    <text evidence="11">Required for correct processing of both the 5' and 3' ends of 5S rRNA precursor. Cleaves both sides of a double-stranded region yielding mature 5S rRNA in one step.</text>
</comment>
<dbReference type="Gene3D" id="3.40.1360.10">
    <property type="match status" value="1"/>
</dbReference>
<accession>K9E8D0</accession>
<dbReference type="GO" id="GO:0043822">
    <property type="term" value="F:ribonuclease M5 activity"/>
    <property type="evidence" value="ECO:0007669"/>
    <property type="project" value="UniProtKB-UniRule"/>
</dbReference>
<comment type="catalytic activity">
    <reaction evidence="11">
        <text>Endonucleolytic cleavage of RNA, removing 21 and 42 nucleotides, respectively, from the 5'- and 3'-termini of a 5S-rRNA precursor.</text>
        <dbReference type="EC" id="3.1.26.8"/>
    </reaction>
</comment>
<evidence type="ECO:0000259" key="13">
    <source>
        <dbReference type="PROSITE" id="PS50880"/>
    </source>
</evidence>
<dbReference type="EMBL" id="AGXA01000032">
    <property type="protein sequence ID" value="EKU92898.1"/>
    <property type="molecule type" value="Genomic_DNA"/>
</dbReference>
<dbReference type="InterPro" id="IPR034141">
    <property type="entry name" value="TOPRIM_RNase_M5-like"/>
</dbReference>
<keyword evidence="6 11" id="KW-0699">rRNA-binding</keyword>
<evidence type="ECO:0000256" key="2">
    <source>
        <dbReference type="ARBA" id="ARBA00022517"/>
    </source>
</evidence>
<reference evidence="14 15" key="1">
    <citation type="submission" date="2012-09" db="EMBL/GenBank/DDBJ databases">
        <title>The Genome Sequence of Alloiococcus otitis ATCC 51267.</title>
        <authorList>
            <consortium name="The Broad Institute Genome Sequencing Platform"/>
            <person name="Earl A."/>
            <person name="Ward D."/>
            <person name="Feldgarden M."/>
            <person name="Gevers D."/>
            <person name="Huys G."/>
            <person name="Walker B."/>
            <person name="Young S.K."/>
            <person name="Zeng Q."/>
            <person name="Gargeya S."/>
            <person name="Fitzgerald M."/>
            <person name="Haas B."/>
            <person name="Abouelleil A."/>
            <person name="Alvarado L."/>
            <person name="Arachchi H.M."/>
            <person name="Berlin A.M."/>
            <person name="Chapman S.B."/>
            <person name="Goldberg J."/>
            <person name="Griggs A."/>
            <person name="Gujja S."/>
            <person name="Hansen M."/>
            <person name="Howarth C."/>
            <person name="Imamovic A."/>
            <person name="Larimer J."/>
            <person name="McCowen C."/>
            <person name="Montmayeur A."/>
            <person name="Murphy C."/>
            <person name="Neiman D."/>
            <person name="Pearson M."/>
            <person name="Priest M."/>
            <person name="Roberts A."/>
            <person name="Saif S."/>
            <person name="Shea T."/>
            <person name="Sisk P."/>
            <person name="Sykes S."/>
            <person name="Wortman J."/>
            <person name="Nusbaum C."/>
            <person name="Birren B."/>
        </authorList>
    </citation>
    <scope>NUCLEOTIDE SEQUENCE [LARGE SCALE GENOMIC DNA]</scope>
    <source>
        <strain evidence="14 15">ATCC 51267</strain>
    </source>
</reference>
<name>K9E8D0_9LACT</name>
<dbReference type="Pfam" id="PF13331">
    <property type="entry name" value="DUF4093"/>
    <property type="match status" value="1"/>
</dbReference>
<evidence type="ECO:0000256" key="11">
    <source>
        <dbReference type="HAMAP-Rule" id="MF_01469"/>
    </source>
</evidence>
<evidence type="ECO:0000313" key="14">
    <source>
        <dbReference type="EMBL" id="EKU92898.1"/>
    </source>
</evidence>
<gene>
    <name evidence="11" type="primary">rnmV</name>
    <name evidence="14" type="ORF">HMPREF9698_01569</name>
</gene>
<evidence type="ECO:0000256" key="5">
    <source>
        <dbReference type="ARBA" id="ARBA00022723"/>
    </source>
</evidence>
<evidence type="ECO:0000256" key="1">
    <source>
        <dbReference type="ARBA" id="ARBA00022490"/>
    </source>
</evidence>
<dbReference type="PATRIC" id="fig|883081.3.peg.1574"/>
<dbReference type="InterPro" id="IPR025156">
    <property type="entry name" value="RNase_M5_C"/>
</dbReference>
<evidence type="ECO:0000256" key="12">
    <source>
        <dbReference type="NCBIfam" id="TIGR00334"/>
    </source>
</evidence>
<dbReference type="PANTHER" id="PTHR39156:SF1">
    <property type="entry name" value="RIBONUCLEASE M5"/>
    <property type="match status" value="1"/>
</dbReference>
<dbReference type="Pfam" id="PF01751">
    <property type="entry name" value="Toprim"/>
    <property type="match status" value="1"/>
</dbReference>
<dbReference type="FunFam" id="3.40.1360.10:FF:000006">
    <property type="entry name" value="Ribonuclease M5"/>
    <property type="match status" value="1"/>
</dbReference>
<keyword evidence="7 11" id="KW-0255">Endonuclease</keyword>
<evidence type="ECO:0000256" key="4">
    <source>
        <dbReference type="ARBA" id="ARBA00022722"/>
    </source>
</evidence>
<dbReference type="eggNOG" id="COG1658">
    <property type="taxonomic scope" value="Bacteria"/>
</dbReference>
<dbReference type="SUPFAM" id="SSF110455">
    <property type="entry name" value="Toprim domain"/>
    <property type="match status" value="1"/>
</dbReference>
<evidence type="ECO:0000256" key="10">
    <source>
        <dbReference type="ARBA" id="ARBA00022884"/>
    </source>
</evidence>
<protein>
    <recommendedName>
        <fullName evidence="11 12">Ribonuclease M5</fullName>
        <ecNumber evidence="11 12">3.1.26.8</ecNumber>
    </recommendedName>
    <alternativeName>
        <fullName evidence="11">RNase M5</fullName>
    </alternativeName>
    <alternativeName>
        <fullName evidence="11">Ribosomal RNA terminal maturase M5</fullName>
    </alternativeName>
</protein>
<evidence type="ECO:0000256" key="8">
    <source>
        <dbReference type="ARBA" id="ARBA00022801"/>
    </source>
</evidence>
<evidence type="ECO:0000313" key="15">
    <source>
        <dbReference type="Proteomes" id="UP000009875"/>
    </source>
</evidence>
<proteinExistence type="inferred from homology"/>
<sequence length="197" mass="22182">MKTIKEVIVVEGKGDSRRIKEVVRADTIETNGSAIDDKIIDQIRHAQEKRGVIIFTDPDFSGEQIRKIISRQVPGVKHAFLSQEEAKHKSQLGDDSHVPMSSYKHSLGIEHASNEAIETALGQKYTEQIGQKPPKITMSWLRQQGLVDGENSAHLRSLLGDKLRIGYTNAKQLQKRLALFHINQDQVIQALEEVKKD</sequence>
<evidence type="ECO:0000256" key="6">
    <source>
        <dbReference type="ARBA" id="ARBA00022730"/>
    </source>
</evidence>
<keyword evidence="9" id="KW-0460">Magnesium</keyword>
<keyword evidence="5" id="KW-0479">Metal-binding</keyword>
<dbReference type="PANTHER" id="PTHR39156">
    <property type="entry name" value="RIBONUCLEASE M5"/>
    <property type="match status" value="1"/>
</dbReference>
<evidence type="ECO:0000256" key="9">
    <source>
        <dbReference type="ARBA" id="ARBA00022842"/>
    </source>
</evidence>
<dbReference type="GO" id="GO:0019843">
    <property type="term" value="F:rRNA binding"/>
    <property type="evidence" value="ECO:0007669"/>
    <property type="project" value="UniProtKB-KW"/>
</dbReference>
<dbReference type="GO" id="GO:0005737">
    <property type="term" value="C:cytoplasm"/>
    <property type="evidence" value="ECO:0007669"/>
    <property type="project" value="UniProtKB-SubCell"/>
</dbReference>
<dbReference type="SMART" id="SM00493">
    <property type="entry name" value="TOPRIM"/>
    <property type="match status" value="1"/>
</dbReference>
<organism evidence="14 15">
    <name type="scientific">Alloiococcus otitis ATCC 51267</name>
    <dbReference type="NCBI Taxonomy" id="883081"/>
    <lineage>
        <taxon>Bacteria</taxon>
        <taxon>Bacillati</taxon>
        <taxon>Bacillota</taxon>
        <taxon>Bacilli</taxon>
        <taxon>Lactobacillales</taxon>
        <taxon>Carnobacteriaceae</taxon>
        <taxon>Alloiococcus</taxon>
    </lineage>
</organism>
<dbReference type="RefSeq" id="WP_003779140.1">
    <property type="nucleotide sequence ID" value="NZ_JH992962.1"/>
</dbReference>
<keyword evidence="2 11" id="KW-0690">Ribosome biogenesis</keyword>
<dbReference type="AlphaFoldDB" id="K9E8D0"/>
<comment type="caution">
    <text evidence="14">The sequence shown here is derived from an EMBL/GenBank/DDBJ whole genome shotgun (WGS) entry which is preliminary data.</text>
</comment>
<evidence type="ECO:0000256" key="7">
    <source>
        <dbReference type="ARBA" id="ARBA00022759"/>
    </source>
</evidence>
<dbReference type="NCBIfam" id="TIGR00334">
    <property type="entry name" value="5S_RNA_mat_M5"/>
    <property type="match status" value="1"/>
</dbReference>
<keyword evidence="8 11" id="KW-0378">Hydrolase</keyword>
<dbReference type="HAMAP" id="MF_01469">
    <property type="entry name" value="RNase_M5"/>
    <property type="match status" value="1"/>
</dbReference>
<dbReference type="InterPro" id="IPR004466">
    <property type="entry name" value="RNase_M5"/>
</dbReference>
<evidence type="ECO:0000256" key="3">
    <source>
        <dbReference type="ARBA" id="ARBA00022552"/>
    </source>
</evidence>
<keyword evidence="1 11" id="KW-0963">Cytoplasm</keyword>
<dbReference type="PROSITE" id="PS50880">
    <property type="entry name" value="TOPRIM"/>
    <property type="match status" value="1"/>
</dbReference>
<dbReference type="HOGENOM" id="CLU_109405_0_0_9"/>
<keyword evidence="10 11" id="KW-0694">RNA-binding</keyword>
<comment type="similarity">
    <text evidence="11">Belongs to the ribonuclease M5 family.</text>
</comment>
<dbReference type="STRING" id="883081.HMPREF9698_01569"/>
<dbReference type="EC" id="3.1.26.8" evidence="11 12"/>
<keyword evidence="15" id="KW-1185">Reference proteome</keyword>
<dbReference type="GO" id="GO:0046872">
    <property type="term" value="F:metal ion binding"/>
    <property type="evidence" value="ECO:0007669"/>
    <property type="project" value="UniProtKB-KW"/>
</dbReference>
<dbReference type="OrthoDB" id="9791329at2"/>
<dbReference type="GO" id="GO:0006364">
    <property type="term" value="P:rRNA processing"/>
    <property type="evidence" value="ECO:0007669"/>
    <property type="project" value="UniProtKB-UniRule"/>
</dbReference>
<dbReference type="InterPro" id="IPR006171">
    <property type="entry name" value="TOPRIM_dom"/>
</dbReference>
<feature type="domain" description="Toprim" evidence="13">
    <location>
        <begin position="5"/>
        <end position="85"/>
    </location>
</feature>
<dbReference type="Proteomes" id="UP000009875">
    <property type="component" value="Unassembled WGS sequence"/>
</dbReference>
<dbReference type="CDD" id="cd01027">
    <property type="entry name" value="TOPRIM_RNase_M5_like"/>
    <property type="match status" value="1"/>
</dbReference>